<dbReference type="InterPro" id="IPR011701">
    <property type="entry name" value="MFS"/>
</dbReference>
<dbReference type="GO" id="GO:0022857">
    <property type="term" value="F:transmembrane transporter activity"/>
    <property type="evidence" value="ECO:0007669"/>
    <property type="project" value="InterPro"/>
</dbReference>
<keyword evidence="5 8" id="KW-1133">Transmembrane helix</keyword>
<evidence type="ECO:0000256" key="7">
    <source>
        <dbReference type="SAM" id="MobiDB-lite"/>
    </source>
</evidence>
<feature type="transmembrane region" description="Helical" evidence="8">
    <location>
        <begin position="323"/>
        <end position="344"/>
    </location>
</feature>
<accession>A0A516X205</accession>
<dbReference type="Gene3D" id="1.20.1250.20">
    <property type="entry name" value="MFS general substrate transporter like domains"/>
    <property type="match status" value="1"/>
</dbReference>
<feature type="transmembrane region" description="Helical" evidence="8">
    <location>
        <begin position="299"/>
        <end position="317"/>
    </location>
</feature>
<feature type="region of interest" description="Disordered" evidence="7">
    <location>
        <begin position="418"/>
        <end position="446"/>
    </location>
</feature>
<feature type="transmembrane region" description="Helical" evidence="8">
    <location>
        <begin position="116"/>
        <end position="137"/>
    </location>
</feature>
<evidence type="ECO:0000256" key="8">
    <source>
        <dbReference type="SAM" id="Phobius"/>
    </source>
</evidence>
<evidence type="ECO:0000259" key="9">
    <source>
        <dbReference type="PROSITE" id="PS50850"/>
    </source>
</evidence>
<feature type="transmembrane region" description="Helical" evidence="8">
    <location>
        <begin position="356"/>
        <end position="380"/>
    </location>
</feature>
<dbReference type="EMBL" id="CP041765">
    <property type="protein sequence ID" value="QDQ97109.1"/>
    <property type="molecule type" value="Genomic_DNA"/>
</dbReference>
<dbReference type="AlphaFoldDB" id="A0A516X205"/>
<feature type="transmembrane region" description="Helical" evidence="8">
    <location>
        <begin position="158"/>
        <end position="179"/>
    </location>
</feature>
<feature type="domain" description="Major facilitator superfamily (MFS) profile" evidence="9">
    <location>
        <begin position="1"/>
        <end position="412"/>
    </location>
</feature>
<evidence type="ECO:0000256" key="3">
    <source>
        <dbReference type="ARBA" id="ARBA00022475"/>
    </source>
</evidence>
<organism evidence="10 11">
    <name type="scientific">Tomitella fengzijianii</name>
    <dbReference type="NCBI Taxonomy" id="2597660"/>
    <lineage>
        <taxon>Bacteria</taxon>
        <taxon>Bacillati</taxon>
        <taxon>Actinomycetota</taxon>
        <taxon>Actinomycetes</taxon>
        <taxon>Mycobacteriales</taxon>
        <taxon>Tomitella</taxon>
    </lineage>
</organism>
<feature type="transmembrane region" description="Helical" evidence="8">
    <location>
        <begin position="386"/>
        <end position="406"/>
    </location>
</feature>
<dbReference type="PANTHER" id="PTHR23517:SF3">
    <property type="entry name" value="INTEGRAL MEMBRANE TRANSPORT PROTEIN"/>
    <property type="match status" value="1"/>
</dbReference>
<dbReference type="InterPro" id="IPR050171">
    <property type="entry name" value="MFS_Transporters"/>
</dbReference>
<feature type="transmembrane region" description="Helical" evidence="8">
    <location>
        <begin position="231"/>
        <end position="253"/>
    </location>
</feature>
<dbReference type="SUPFAM" id="SSF103473">
    <property type="entry name" value="MFS general substrate transporter"/>
    <property type="match status" value="1"/>
</dbReference>
<evidence type="ECO:0000256" key="6">
    <source>
        <dbReference type="ARBA" id="ARBA00023136"/>
    </source>
</evidence>
<evidence type="ECO:0000256" key="2">
    <source>
        <dbReference type="ARBA" id="ARBA00022448"/>
    </source>
</evidence>
<dbReference type="InterPro" id="IPR036259">
    <property type="entry name" value="MFS_trans_sf"/>
</dbReference>
<dbReference type="RefSeq" id="WP_143907471.1">
    <property type="nucleotide sequence ID" value="NZ_CP041765.1"/>
</dbReference>
<keyword evidence="4 8" id="KW-0812">Transmembrane</keyword>
<feature type="transmembrane region" description="Helical" evidence="8">
    <location>
        <begin position="58"/>
        <end position="78"/>
    </location>
</feature>
<evidence type="ECO:0000256" key="4">
    <source>
        <dbReference type="ARBA" id="ARBA00022692"/>
    </source>
</evidence>
<feature type="transmembrane region" description="Helical" evidence="8">
    <location>
        <begin position="185"/>
        <end position="203"/>
    </location>
</feature>
<dbReference type="OrthoDB" id="5242249at2"/>
<evidence type="ECO:0000313" key="11">
    <source>
        <dbReference type="Proteomes" id="UP000317344"/>
    </source>
</evidence>
<dbReference type="PANTHER" id="PTHR23517">
    <property type="entry name" value="RESISTANCE PROTEIN MDTM, PUTATIVE-RELATED-RELATED"/>
    <property type="match status" value="1"/>
</dbReference>
<evidence type="ECO:0000256" key="1">
    <source>
        <dbReference type="ARBA" id="ARBA00004651"/>
    </source>
</evidence>
<dbReference type="InterPro" id="IPR020846">
    <property type="entry name" value="MFS_dom"/>
</dbReference>
<keyword evidence="2" id="KW-0813">Transport</keyword>
<comment type="subcellular location">
    <subcellularLocation>
        <location evidence="1">Cell membrane</location>
        <topology evidence="1">Multi-pass membrane protein</topology>
    </subcellularLocation>
</comment>
<gene>
    <name evidence="10" type="ORF">FO059_06895</name>
</gene>
<feature type="transmembrane region" description="Helical" evidence="8">
    <location>
        <begin position="21"/>
        <end position="38"/>
    </location>
</feature>
<dbReference type="KEGG" id="toy:FO059_06895"/>
<keyword evidence="6 8" id="KW-0472">Membrane</keyword>
<keyword evidence="11" id="KW-1185">Reference proteome</keyword>
<dbReference type="GO" id="GO:0005886">
    <property type="term" value="C:plasma membrane"/>
    <property type="evidence" value="ECO:0007669"/>
    <property type="project" value="UniProtKB-SubCell"/>
</dbReference>
<proteinExistence type="predicted"/>
<feature type="transmembrane region" description="Helical" evidence="8">
    <location>
        <begin position="265"/>
        <end position="287"/>
    </location>
</feature>
<protein>
    <submittedName>
        <fullName evidence="10">MFS transporter</fullName>
    </submittedName>
</protein>
<dbReference type="PROSITE" id="PS50850">
    <property type="entry name" value="MFS"/>
    <property type="match status" value="1"/>
</dbReference>
<evidence type="ECO:0000313" key="10">
    <source>
        <dbReference type="EMBL" id="QDQ97109.1"/>
    </source>
</evidence>
<keyword evidence="3" id="KW-1003">Cell membrane</keyword>
<feature type="transmembrane region" description="Helical" evidence="8">
    <location>
        <begin position="90"/>
        <end position="110"/>
    </location>
</feature>
<reference evidence="10 11" key="2">
    <citation type="submission" date="2019-07" db="EMBL/GenBank/DDBJ databases">
        <authorList>
            <person name="Huang Y."/>
        </authorList>
    </citation>
    <scope>NUCLEOTIDE SEQUENCE [LARGE SCALE GENOMIC DNA]</scope>
    <source>
        <strain evidence="10 11">HY188</strain>
    </source>
</reference>
<name>A0A516X205_9ACTN</name>
<evidence type="ECO:0000256" key="5">
    <source>
        <dbReference type="ARBA" id="ARBA00022989"/>
    </source>
</evidence>
<reference evidence="10 11" key="1">
    <citation type="submission" date="2019-07" db="EMBL/GenBank/DDBJ databases">
        <title>Tomitella cavernea sp. nov., an actinomycete isolated from soil.</title>
        <authorList>
            <person name="Cheng J."/>
        </authorList>
    </citation>
    <scope>NUCLEOTIDE SEQUENCE [LARGE SCALE GENOMIC DNA]</scope>
    <source>
        <strain evidence="10 11">HY188</strain>
    </source>
</reference>
<dbReference type="Pfam" id="PF07690">
    <property type="entry name" value="MFS_1"/>
    <property type="match status" value="1"/>
</dbReference>
<dbReference type="Proteomes" id="UP000317344">
    <property type="component" value="Chromosome"/>
</dbReference>
<sequence length="446" mass="46018">MTTALTDDRTAPSRRSSPRGAVPHWLAIWGVVFVASWAGNQFSPLLVMYEDRQDYSSFLVNLLLGVYVLGLAPALLVAGPLSDRHGRRPLMLAGVGTAVLGSALLALGHYGPGFIAAGRLFSGFTIGIAMAVGNSWIKELSQAPHDPRAGLTAGARRASLAFTLGSAGGALVAGVLAQWGPLPDVLPFLVHIVVAVPFAVVVLRTPETHAPDTSSSLRRRLRIDSARHPRFLRVVLVAAPWIFGSAAIAYGYLPTKLRDATGDQGLVFATAATVIALGVSSAIQPVAKRVHSMSSARGLSAALAIMAAGIGLVWLAIDLQSVTVGLASNVVVGAGIGIGLVSGLIEVQCIAGDKDLAGLTGVFYAAAYVGFLTPALISAVAGPVPLGMIFLVLTALAAVSWAALTVSSRKHIPEGRTFAVDGQAAAPPPRGRGHDEEPTSPSADPR</sequence>